<dbReference type="InterPro" id="IPR000182">
    <property type="entry name" value="GNAT_dom"/>
</dbReference>
<organism evidence="2 3">
    <name type="scientific">Staphylococcus argensis</name>
    <dbReference type="NCBI Taxonomy" id="1607738"/>
    <lineage>
        <taxon>Bacteria</taxon>
        <taxon>Bacillati</taxon>
        <taxon>Bacillota</taxon>
        <taxon>Bacilli</taxon>
        <taxon>Bacillales</taxon>
        <taxon>Staphylococcaceae</taxon>
        <taxon>Staphylococcus</taxon>
    </lineage>
</organism>
<evidence type="ECO:0000313" key="2">
    <source>
        <dbReference type="EMBL" id="POA08971.1"/>
    </source>
</evidence>
<dbReference type="EMBL" id="PPPX01000011">
    <property type="protein sequence ID" value="POA08971.1"/>
    <property type="molecule type" value="Genomic_DNA"/>
</dbReference>
<evidence type="ECO:0000313" key="3">
    <source>
        <dbReference type="Proteomes" id="UP000242712"/>
    </source>
</evidence>
<reference evidence="2 3" key="1">
    <citation type="submission" date="2017-08" db="EMBL/GenBank/DDBJ databases">
        <title>Draft genome sequences of 64 type strains of genus Staph aureus.</title>
        <authorList>
            <person name="Cole K."/>
            <person name="Golubchik T."/>
            <person name="Russell J."/>
            <person name="Foster D."/>
            <person name="Llewelyn M."/>
            <person name="Wilson D."/>
            <person name="Crook D."/>
            <person name="Paul J."/>
        </authorList>
    </citation>
    <scope>NUCLEOTIDE SEQUENCE [LARGE SCALE GENOMIC DNA]</scope>
    <source>
        <strain evidence="2 3">DSM 29875</strain>
    </source>
</reference>
<sequence length="142" mass="16798">MGYISELFNEEEVTHAFEVIKQLRTHLTKDQYLDLVTDSIKDDGYRMFGMYEGSEIVAVLAFQPMTTLYYGRYIWITDLVVDEAWRSKDYGARLLSYIETWAEEQGYDCIALSSDLKKERAHQFYTDKMDYDKVSYVFKKSL</sequence>
<dbReference type="Proteomes" id="UP000242712">
    <property type="component" value="Unassembled WGS sequence"/>
</dbReference>
<comment type="caution">
    <text evidence="2">The sequence shown here is derived from an EMBL/GenBank/DDBJ whole genome shotgun (WGS) entry which is preliminary data.</text>
</comment>
<dbReference type="PROSITE" id="PS51186">
    <property type="entry name" value="GNAT"/>
    <property type="match status" value="1"/>
</dbReference>
<proteinExistence type="predicted"/>
<evidence type="ECO:0000259" key="1">
    <source>
        <dbReference type="PROSITE" id="PS51186"/>
    </source>
</evidence>
<gene>
    <name evidence="2" type="ORF">CD039_08270</name>
</gene>
<name>A0A2K4FCD8_9STAP</name>
<dbReference type="AlphaFoldDB" id="A0A2K4FCD8"/>
<dbReference type="InterPro" id="IPR016181">
    <property type="entry name" value="Acyl_CoA_acyltransferase"/>
</dbReference>
<dbReference type="GO" id="GO:0016747">
    <property type="term" value="F:acyltransferase activity, transferring groups other than amino-acyl groups"/>
    <property type="evidence" value="ECO:0007669"/>
    <property type="project" value="InterPro"/>
</dbReference>
<dbReference type="Gene3D" id="3.40.630.30">
    <property type="match status" value="1"/>
</dbReference>
<keyword evidence="3" id="KW-1185">Reference proteome</keyword>
<dbReference type="OrthoDB" id="9805924at2"/>
<dbReference type="SUPFAM" id="SSF55729">
    <property type="entry name" value="Acyl-CoA N-acyltransferases (Nat)"/>
    <property type="match status" value="1"/>
</dbReference>
<keyword evidence="2" id="KW-0808">Transferase</keyword>
<accession>A0A2K4FCD8</accession>
<dbReference type="CDD" id="cd04301">
    <property type="entry name" value="NAT_SF"/>
    <property type="match status" value="1"/>
</dbReference>
<protein>
    <submittedName>
        <fullName evidence="2">GNAT family N-acetyltransferase</fullName>
    </submittedName>
</protein>
<feature type="domain" description="N-acetyltransferase" evidence="1">
    <location>
        <begin position="8"/>
        <end position="142"/>
    </location>
</feature>
<dbReference type="Pfam" id="PF00583">
    <property type="entry name" value="Acetyltransf_1"/>
    <property type="match status" value="1"/>
</dbReference>